<dbReference type="SMART" id="SM00853">
    <property type="entry name" value="MutL_C"/>
    <property type="match status" value="1"/>
</dbReference>
<evidence type="ECO:0000259" key="4">
    <source>
        <dbReference type="SMART" id="SM01340"/>
    </source>
</evidence>
<evidence type="ECO:0000256" key="1">
    <source>
        <dbReference type="ARBA" id="ARBA00006082"/>
    </source>
</evidence>
<dbReference type="InterPro" id="IPR037198">
    <property type="entry name" value="MutL_C_sf"/>
</dbReference>
<evidence type="ECO:0000313" key="6">
    <source>
        <dbReference type="Proteomes" id="UP001157911"/>
    </source>
</evidence>
<dbReference type="SMART" id="SM01340">
    <property type="entry name" value="DNA_mis_repair"/>
    <property type="match status" value="1"/>
</dbReference>
<dbReference type="Gene3D" id="3.30.1370.100">
    <property type="entry name" value="MutL, C-terminal domain, regulatory subdomain"/>
    <property type="match status" value="1"/>
</dbReference>
<dbReference type="InterPro" id="IPR013507">
    <property type="entry name" value="DNA_mismatch_S5_2-like"/>
</dbReference>
<protein>
    <submittedName>
        <fullName evidence="5">DNA mismatch repair protein MutL</fullName>
    </submittedName>
</protein>
<dbReference type="Pfam" id="PF01119">
    <property type="entry name" value="DNA_mis_repair"/>
    <property type="match status" value="1"/>
</dbReference>
<dbReference type="CDD" id="cd00782">
    <property type="entry name" value="MutL_Trans"/>
    <property type="match status" value="1"/>
</dbReference>
<name>A0ABY1NBW6_9BACT</name>
<keyword evidence="6" id="KW-1185">Reference proteome</keyword>
<dbReference type="InterPro" id="IPR036890">
    <property type="entry name" value="HATPase_C_sf"/>
</dbReference>
<dbReference type="SUPFAM" id="SSF54211">
    <property type="entry name" value="Ribosomal protein S5 domain 2-like"/>
    <property type="match status" value="1"/>
</dbReference>
<dbReference type="PANTHER" id="PTHR10073:SF12">
    <property type="entry name" value="DNA MISMATCH REPAIR PROTEIN MLH1"/>
    <property type="match status" value="1"/>
</dbReference>
<keyword evidence="2" id="KW-0227">DNA damage</keyword>
<dbReference type="Gene3D" id="3.30.565.10">
    <property type="entry name" value="Histidine kinase-like ATPase, C-terminal domain"/>
    <property type="match status" value="1"/>
</dbReference>
<dbReference type="Pfam" id="PF08676">
    <property type="entry name" value="MutL_C"/>
    <property type="match status" value="1"/>
</dbReference>
<dbReference type="InterPro" id="IPR020568">
    <property type="entry name" value="Ribosomal_Su5_D2-typ_SF"/>
</dbReference>
<dbReference type="InterPro" id="IPR042121">
    <property type="entry name" value="MutL_C_regsub"/>
</dbReference>
<dbReference type="Proteomes" id="UP001157911">
    <property type="component" value="Unassembled WGS sequence"/>
</dbReference>
<dbReference type="SUPFAM" id="SSF118116">
    <property type="entry name" value="DNA mismatch repair protein MutL"/>
    <property type="match status" value="1"/>
</dbReference>
<dbReference type="SUPFAM" id="SSF55874">
    <property type="entry name" value="ATPase domain of HSP90 chaperone/DNA topoisomerase II/histidine kinase"/>
    <property type="match status" value="1"/>
</dbReference>
<organism evidence="5 6">
    <name type="scientific">Desulfurobacterium pacificum</name>
    <dbReference type="NCBI Taxonomy" id="240166"/>
    <lineage>
        <taxon>Bacteria</taxon>
        <taxon>Pseudomonadati</taxon>
        <taxon>Aquificota</taxon>
        <taxon>Aquificia</taxon>
        <taxon>Desulfurobacteriales</taxon>
        <taxon>Desulfurobacteriaceae</taxon>
        <taxon>Desulfurobacterium</taxon>
    </lineage>
</organism>
<dbReference type="PANTHER" id="PTHR10073">
    <property type="entry name" value="DNA MISMATCH REPAIR PROTEIN MLH, PMS, MUTL"/>
    <property type="match status" value="1"/>
</dbReference>
<gene>
    <name evidence="5" type="ORF">SAMN06265339_0170</name>
</gene>
<dbReference type="EMBL" id="FXUB01000001">
    <property type="protein sequence ID" value="SMP04025.1"/>
    <property type="molecule type" value="Genomic_DNA"/>
</dbReference>
<comment type="similarity">
    <text evidence="1">Belongs to the DNA mismatch repair MutL/HexB family.</text>
</comment>
<evidence type="ECO:0000259" key="3">
    <source>
        <dbReference type="SMART" id="SM00853"/>
    </source>
</evidence>
<comment type="caution">
    <text evidence="5">The sequence shown here is derived from an EMBL/GenBank/DDBJ whole genome shotgun (WGS) entry which is preliminary data.</text>
</comment>
<sequence length="376" mass="43376">MTIKSKYQKENLGGKLHVCANTILEYKPVPFSQGTKVTVEDLFFNTPVRKKSIQRKEKSNMVAIVKTLALANPNVTFQINEKTLPASSIHERIKQISGIDYFSEVRGDNFHIFFNKRNDDEKRKITLTFVNKRPVEIPEIKQLMEELNIGNYILFLTVPPEEIDVNVTPLKDKVFINNKKIFETIKEQLKPNVTLPTIAFVKEEKVEYKTEKIKLLGTDGTVIIGYDNEYYYFFDQHLIHERVNYEELIKKLKSGEISTVKLTQNLKLPYDKNLADKLKNIGVEFSVKDKQLIVTGIPEILNIEDINEIISGKSPESIASIACKKAIKSGHFPISTSQVEELFEKYLQCEEKEVCPHGRPIYTRIRRKKILKNLGR</sequence>
<evidence type="ECO:0000256" key="2">
    <source>
        <dbReference type="ARBA" id="ARBA00022763"/>
    </source>
</evidence>
<reference evidence="5 6" key="1">
    <citation type="submission" date="2017-05" db="EMBL/GenBank/DDBJ databases">
        <authorList>
            <person name="Varghese N."/>
            <person name="Submissions S."/>
        </authorList>
    </citation>
    <scope>NUCLEOTIDE SEQUENCE [LARGE SCALE GENOMIC DNA]</scope>
    <source>
        <strain evidence="5 6">DSM 15522</strain>
    </source>
</reference>
<dbReference type="InterPro" id="IPR038973">
    <property type="entry name" value="MutL/Mlh/Pms-like"/>
</dbReference>
<dbReference type="InterPro" id="IPR014790">
    <property type="entry name" value="MutL_C"/>
</dbReference>
<evidence type="ECO:0000313" key="5">
    <source>
        <dbReference type="EMBL" id="SMP04025.1"/>
    </source>
</evidence>
<dbReference type="Gene3D" id="3.30.230.10">
    <property type="match status" value="1"/>
</dbReference>
<proteinExistence type="inferred from homology"/>
<accession>A0ABY1NBW6</accession>
<dbReference type="InterPro" id="IPR042120">
    <property type="entry name" value="MutL_C_dimsub"/>
</dbReference>
<feature type="domain" description="MutL C-terminal dimerisation" evidence="3">
    <location>
        <begin position="214"/>
        <end position="333"/>
    </location>
</feature>
<dbReference type="InterPro" id="IPR014721">
    <property type="entry name" value="Ribsml_uS5_D2-typ_fold_subgr"/>
</dbReference>
<feature type="domain" description="DNA mismatch repair protein S5" evidence="4">
    <location>
        <begin position="93"/>
        <end position="190"/>
    </location>
</feature>
<dbReference type="Gene3D" id="3.30.1540.20">
    <property type="entry name" value="MutL, C-terminal domain, dimerisation subdomain"/>
    <property type="match status" value="1"/>
</dbReference>